<organism evidence="2 3">
    <name type="scientific">Anabaenopsis elenkinii CCIBt3563</name>
    <dbReference type="NCBI Taxonomy" id="2779889"/>
    <lineage>
        <taxon>Bacteria</taxon>
        <taxon>Bacillati</taxon>
        <taxon>Cyanobacteriota</taxon>
        <taxon>Cyanophyceae</taxon>
        <taxon>Nostocales</taxon>
        <taxon>Nodulariaceae</taxon>
        <taxon>Anabaenopsis</taxon>
    </lineage>
</organism>
<gene>
    <name evidence="2" type="ORF">IM676_05000</name>
</gene>
<dbReference type="Gene3D" id="3.40.50.1820">
    <property type="entry name" value="alpha/beta hydrolase"/>
    <property type="match status" value="1"/>
</dbReference>
<name>A0A7S6U6I0_9CYAN</name>
<dbReference type="Pfam" id="PF12697">
    <property type="entry name" value="Abhydrolase_6"/>
    <property type="match status" value="1"/>
</dbReference>
<proteinExistence type="predicted"/>
<dbReference type="PANTHER" id="PTHR47914">
    <property type="entry name" value="ALPHA/BETA-HYDROLASES SUPERFAMILY PROTEIN"/>
    <property type="match status" value="1"/>
</dbReference>
<dbReference type="SUPFAM" id="SSF53474">
    <property type="entry name" value="alpha/beta-Hydrolases"/>
    <property type="match status" value="1"/>
</dbReference>
<dbReference type="Proteomes" id="UP000593846">
    <property type="component" value="Chromosome"/>
</dbReference>
<reference evidence="3" key="1">
    <citation type="submission" date="2020-10" db="EMBL/GenBank/DDBJ databases">
        <title>Genome-based taxonomic classification of the species Anabaenopsis elenkinii.</title>
        <authorList>
            <person name="Delbaje E."/>
            <person name="Andreote A.P.D."/>
            <person name="Pellegrinetti T.A."/>
            <person name="Cruz R.B."/>
            <person name="Branco L.H.Z."/>
            <person name="Fiore M.F."/>
        </authorList>
    </citation>
    <scope>NUCLEOTIDE SEQUENCE [LARGE SCALE GENOMIC DNA]</scope>
    <source>
        <strain evidence="3">CCIBt3563</strain>
    </source>
</reference>
<feature type="domain" description="AB hydrolase-1" evidence="1">
    <location>
        <begin position="44"/>
        <end position="292"/>
    </location>
</feature>
<protein>
    <submittedName>
        <fullName evidence="2">Alpha/beta hydrolase</fullName>
    </submittedName>
</protein>
<evidence type="ECO:0000313" key="3">
    <source>
        <dbReference type="Proteomes" id="UP000593846"/>
    </source>
</evidence>
<dbReference type="InterPro" id="IPR000073">
    <property type="entry name" value="AB_hydrolase_1"/>
</dbReference>
<dbReference type="RefSeq" id="WP_200989201.1">
    <property type="nucleotide sequence ID" value="NZ_CP063311.1"/>
</dbReference>
<keyword evidence="3" id="KW-1185">Reference proteome</keyword>
<evidence type="ECO:0000259" key="1">
    <source>
        <dbReference type="Pfam" id="PF12697"/>
    </source>
</evidence>
<dbReference type="KEGG" id="aee:IM676_05000"/>
<keyword evidence="2" id="KW-0378">Hydrolase</keyword>
<evidence type="ECO:0000313" key="2">
    <source>
        <dbReference type="EMBL" id="QOV23654.1"/>
    </source>
</evidence>
<sequence>MSTNLVSTYDPVGFGGLVQEYTWTWDNQPLRVIYETIGTGSPLLLLPAFSSVSMRGEMGELANLLAPHFQVTVVDWPGFGESSRPSFNYRPEIYQQFLEDFIHSVFNPPITVVAAGHASSYVLQLAVKQPHLFLRILLLAPTWRGPLPTMGASPQIADLVKGLVRSPIVGQALYKLNTTPSFLTWMYRRHVFSDDRKLTPSFIERKWLTTQKAGARFASAAFVTGNLDAIKNQSDYLTLVRNLSIPLMVVIGESTPPKSRQEMNAVAALPGVRSVVIPGSLGLHEEHPDIVFTATQDFLLHP</sequence>
<dbReference type="PANTHER" id="PTHR47914:SF1">
    <property type="entry name" value="ALPHA_BETA-HYDROLASES SUPERFAMILY PROTEIN"/>
    <property type="match status" value="1"/>
</dbReference>
<dbReference type="GO" id="GO:0016787">
    <property type="term" value="F:hydrolase activity"/>
    <property type="evidence" value="ECO:0007669"/>
    <property type="project" value="UniProtKB-KW"/>
</dbReference>
<dbReference type="InterPro" id="IPR029058">
    <property type="entry name" value="AB_hydrolase_fold"/>
</dbReference>
<dbReference type="AlphaFoldDB" id="A0A7S6U6I0"/>
<dbReference type="EMBL" id="CP063311">
    <property type="protein sequence ID" value="QOV23654.1"/>
    <property type="molecule type" value="Genomic_DNA"/>
</dbReference>
<accession>A0A7S6U6I0</accession>